<dbReference type="PANTHER" id="PTHR47933">
    <property type="entry name" value="PENTATRICOPEPTIDE REPEAT-CONTAINING PROTEIN 1, MITOCHONDRIAL"/>
    <property type="match status" value="1"/>
</dbReference>
<reference evidence="2" key="1">
    <citation type="submission" date="2022-07" db="EMBL/GenBank/DDBJ databases">
        <title>Fungi with potential for degradation of polypropylene.</title>
        <authorList>
            <person name="Gostincar C."/>
        </authorList>
    </citation>
    <scope>NUCLEOTIDE SEQUENCE</scope>
    <source>
        <strain evidence="2">EXF-13287</strain>
    </source>
</reference>
<dbReference type="InterPro" id="IPR051240">
    <property type="entry name" value="Mito_RNA-Proc/Resp"/>
</dbReference>
<evidence type="ECO:0000256" key="1">
    <source>
        <dbReference type="ARBA" id="ARBA00022737"/>
    </source>
</evidence>
<dbReference type="Gene3D" id="1.25.40.10">
    <property type="entry name" value="Tetratricopeptide repeat domain"/>
    <property type="match status" value="2"/>
</dbReference>
<organism evidence="2 3">
    <name type="scientific">Coniochaeta hoffmannii</name>
    <dbReference type="NCBI Taxonomy" id="91930"/>
    <lineage>
        <taxon>Eukaryota</taxon>
        <taxon>Fungi</taxon>
        <taxon>Dikarya</taxon>
        <taxon>Ascomycota</taxon>
        <taxon>Pezizomycotina</taxon>
        <taxon>Sordariomycetes</taxon>
        <taxon>Sordariomycetidae</taxon>
        <taxon>Coniochaetales</taxon>
        <taxon>Coniochaetaceae</taxon>
        <taxon>Coniochaeta</taxon>
    </lineage>
</organism>
<dbReference type="Pfam" id="PF01535">
    <property type="entry name" value="PPR"/>
    <property type="match status" value="2"/>
</dbReference>
<dbReference type="AlphaFoldDB" id="A0AA38R292"/>
<dbReference type="InterPro" id="IPR002885">
    <property type="entry name" value="PPR_rpt"/>
</dbReference>
<proteinExistence type="predicted"/>
<dbReference type="InterPro" id="IPR011990">
    <property type="entry name" value="TPR-like_helical_dom_sf"/>
</dbReference>
<accession>A0AA38R292</accession>
<keyword evidence="1" id="KW-0677">Repeat</keyword>
<evidence type="ECO:0000313" key="2">
    <source>
        <dbReference type="EMBL" id="KAJ9130064.1"/>
    </source>
</evidence>
<name>A0AA38R292_9PEZI</name>
<protein>
    <recommendedName>
        <fullName evidence="4">Complex I intermediate-associated protein 84</fullName>
    </recommendedName>
</protein>
<keyword evidence="3" id="KW-1185">Reference proteome</keyword>
<evidence type="ECO:0000313" key="3">
    <source>
        <dbReference type="Proteomes" id="UP001174691"/>
    </source>
</evidence>
<dbReference type="EMBL" id="JANBVN010000287">
    <property type="protein sequence ID" value="KAJ9130064.1"/>
    <property type="molecule type" value="Genomic_DNA"/>
</dbReference>
<comment type="caution">
    <text evidence="2">The sequence shown here is derived from an EMBL/GenBank/DDBJ whole genome shotgun (WGS) entry which is preliminary data.</text>
</comment>
<sequence length="801" mass="90347">MRSHLTRNVCRRVLAASQHQAPLSCPATAISSVVRPRLRQPRCLVRRPSRRTFFGLFQKPPRELKEVTPEPGYETLINFRSCEAQGHRLPLREELLQGFRAFFQNKLRYRKAVNSTQAMLAAGLLRHLTKTDGEQLSLQDLRTARDALLTPPKQSSEGHLELAKALHERIRALSLATGLAEPVKETEGQTVGGDASAEDFRAYLTSLAQYGGSIEAATSLEEYWVTQKASGSLYKGAKFLWVIVLRGLAKEGREKELVELYEKAEKLGVEFMPAMHEVIVTFFATRDRVDETRRWFEKPIYGNWLPLPETYREVLLFAVRNGQQDWINPIFTQLRATKPTKLLWDVIFQWAVLCLNAGPEDLRTIISTAVIYNVGKKAEGPVTPDNATLNDLVSAAIAKNDPYLAERFISFGASLGIRPNARTYLLQIDYRISAGDLSGASAAYRSLETQYITDDEDLPVVNKYIRALCGAPKPDTDLILDVTRQIEHRGATLEPETVVALCLVFLKLDQEYEVIDTLTVHTTNLSLEERAKVEKAFVAYCLDRTNSTARAWDGYTLLRQFFPESPAPDRVALMDAFFARRRPDMAAYVFGHMRAAANPAQRPTEDTYVRVFEGFGRCPDLESLRMVHNMLKMDAAVTPGTRLYNALMIAYLGCGEADKAYEFWNEITAGREGPTYRSLEIVFRVCEAMAWGDRKAREIWGKMARMDLDVPGNVFSAYCGAIAGQGRVDEVRKLIKGMGEADVLTLGVAYNALPGSQLQEEFEDWASREYPEVWARLLKKGRKKSRVDNISKFNIVREMKA</sequence>
<dbReference type="PANTHER" id="PTHR47933:SF40">
    <property type="entry name" value="PENTATRICOPEPTIDE REPEAT-CONTAINING PROTEIN 1, MITOCHONDRIAL-RELATED"/>
    <property type="match status" value="1"/>
</dbReference>
<dbReference type="Proteomes" id="UP001174691">
    <property type="component" value="Unassembled WGS sequence"/>
</dbReference>
<dbReference type="GO" id="GO:0003729">
    <property type="term" value="F:mRNA binding"/>
    <property type="evidence" value="ECO:0007669"/>
    <property type="project" value="TreeGrafter"/>
</dbReference>
<evidence type="ECO:0008006" key="4">
    <source>
        <dbReference type="Google" id="ProtNLM"/>
    </source>
</evidence>
<gene>
    <name evidence="2" type="ORF">NKR19_g10062</name>
</gene>